<evidence type="ECO:0000256" key="1">
    <source>
        <dbReference type="ARBA" id="ARBA00004141"/>
    </source>
</evidence>
<keyword evidence="3 6" id="KW-1133">Transmembrane helix</keyword>
<dbReference type="AlphaFoldDB" id="A0A0D2CSP9"/>
<organism evidence="8 9">
    <name type="scientific">Cladophialophora immunda</name>
    <dbReference type="NCBI Taxonomy" id="569365"/>
    <lineage>
        <taxon>Eukaryota</taxon>
        <taxon>Fungi</taxon>
        <taxon>Dikarya</taxon>
        <taxon>Ascomycota</taxon>
        <taxon>Pezizomycotina</taxon>
        <taxon>Eurotiomycetes</taxon>
        <taxon>Chaetothyriomycetidae</taxon>
        <taxon>Chaetothyriales</taxon>
        <taxon>Herpotrichiellaceae</taxon>
        <taxon>Cladophialophora</taxon>
    </lineage>
</organism>
<keyword evidence="2 6" id="KW-0812">Transmembrane</keyword>
<feature type="transmembrane region" description="Helical" evidence="6">
    <location>
        <begin position="187"/>
        <end position="205"/>
    </location>
</feature>
<feature type="transmembrane region" description="Helical" evidence="6">
    <location>
        <begin position="345"/>
        <end position="368"/>
    </location>
</feature>
<evidence type="ECO:0000256" key="4">
    <source>
        <dbReference type="ARBA" id="ARBA00023136"/>
    </source>
</evidence>
<proteinExistence type="predicted"/>
<dbReference type="Gene3D" id="1.20.1250.20">
    <property type="entry name" value="MFS general substrate transporter like domains"/>
    <property type="match status" value="1"/>
</dbReference>
<dbReference type="InterPro" id="IPR036259">
    <property type="entry name" value="MFS_trans_sf"/>
</dbReference>
<dbReference type="InterPro" id="IPR011701">
    <property type="entry name" value="MFS"/>
</dbReference>
<reference evidence="8 9" key="1">
    <citation type="submission" date="2015-01" db="EMBL/GenBank/DDBJ databases">
        <title>The Genome Sequence of Cladophialophora immunda CBS83496.</title>
        <authorList>
            <consortium name="The Broad Institute Genomics Platform"/>
            <person name="Cuomo C."/>
            <person name="de Hoog S."/>
            <person name="Gorbushina A."/>
            <person name="Stielow B."/>
            <person name="Teixiera M."/>
            <person name="Abouelleil A."/>
            <person name="Chapman S.B."/>
            <person name="Priest M."/>
            <person name="Young S.K."/>
            <person name="Wortman J."/>
            <person name="Nusbaum C."/>
            <person name="Birren B."/>
        </authorList>
    </citation>
    <scope>NUCLEOTIDE SEQUENCE [LARGE SCALE GENOMIC DNA]</scope>
    <source>
        <strain evidence="8 9">CBS 83496</strain>
    </source>
</reference>
<evidence type="ECO:0000313" key="9">
    <source>
        <dbReference type="Proteomes" id="UP000054466"/>
    </source>
</evidence>
<feature type="transmembrane region" description="Helical" evidence="6">
    <location>
        <begin position="477"/>
        <end position="496"/>
    </location>
</feature>
<feature type="transmembrane region" description="Helical" evidence="6">
    <location>
        <begin position="248"/>
        <end position="268"/>
    </location>
</feature>
<dbReference type="EMBL" id="KN847040">
    <property type="protein sequence ID" value="KIW34203.1"/>
    <property type="molecule type" value="Genomic_DNA"/>
</dbReference>
<feature type="domain" description="Major facilitator superfamily (MFS) profile" evidence="7">
    <location>
        <begin position="150"/>
        <end position="637"/>
    </location>
</feature>
<dbReference type="GO" id="GO:0005886">
    <property type="term" value="C:plasma membrane"/>
    <property type="evidence" value="ECO:0007669"/>
    <property type="project" value="TreeGrafter"/>
</dbReference>
<feature type="transmembrane region" description="Helical" evidence="6">
    <location>
        <begin position="544"/>
        <end position="566"/>
    </location>
</feature>
<evidence type="ECO:0000256" key="5">
    <source>
        <dbReference type="SAM" id="MobiDB-lite"/>
    </source>
</evidence>
<feature type="transmembrane region" description="Helical" evidence="6">
    <location>
        <begin position="374"/>
        <end position="393"/>
    </location>
</feature>
<feature type="transmembrane region" description="Helical" evidence="6">
    <location>
        <begin position="149"/>
        <end position="175"/>
    </location>
</feature>
<dbReference type="Gene3D" id="1.20.1720.10">
    <property type="entry name" value="Multidrug resistance protein D"/>
    <property type="match status" value="1"/>
</dbReference>
<feature type="transmembrane region" description="Helical" evidence="6">
    <location>
        <begin position="502"/>
        <end position="523"/>
    </location>
</feature>
<evidence type="ECO:0000256" key="3">
    <source>
        <dbReference type="ARBA" id="ARBA00022989"/>
    </source>
</evidence>
<dbReference type="SUPFAM" id="SSF103473">
    <property type="entry name" value="MFS general substrate transporter"/>
    <property type="match status" value="1"/>
</dbReference>
<accession>A0A0D2CSP9</accession>
<feature type="transmembrane region" description="Helical" evidence="6">
    <location>
        <begin position="304"/>
        <end position="324"/>
    </location>
</feature>
<dbReference type="PANTHER" id="PTHR23501:SF94">
    <property type="entry name" value="MAJOR FACILITATOR SUPERFAMILY (MFS) PROFILE DOMAIN-CONTAINING PROTEIN"/>
    <property type="match status" value="1"/>
</dbReference>
<dbReference type="Proteomes" id="UP000054466">
    <property type="component" value="Unassembled WGS sequence"/>
</dbReference>
<dbReference type="PROSITE" id="PS50850">
    <property type="entry name" value="MFS"/>
    <property type="match status" value="1"/>
</dbReference>
<dbReference type="VEuPathDB" id="FungiDB:PV07_00996"/>
<evidence type="ECO:0000259" key="7">
    <source>
        <dbReference type="PROSITE" id="PS50850"/>
    </source>
</evidence>
<evidence type="ECO:0000256" key="2">
    <source>
        <dbReference type="ARBA" id="ARBA00022692"/>
    </source>
</evidence>
<evidence type="ECO:0000313" key="8">
    <source>
        <dbReference type="EMBL" id="KIW34203.1"/>
    </source>
</evidence>
<comment type="subcellular location">
    <subcellularLocation>
        <location evidence="1">Membrane</location>
        <topology evidence="1">Multi-pass membrane protein</topology>
    </subcellularLocation>
</comment>
<keyword evidence="9" id="KW-1185">Reference proteome</keyword>
<feature type="transmembrane region" description="Helical" evidence="6">
    <location>
        <begin position="606"/>
        <end position="632"/>
    </location>
</feature>
<dbReference type="GO" id="GO:0022857">
    <property type="term" value="F:transmembrane transporter activity"/>
    <property type="evidence" value="ECO:0007669"/>
    <property type="project" value="InterPro"/>
</dbReference>
<dbReference type="InterPro" id="IPR020846">
    <property type="entry name" value="MFS_dom"/>
</dbReference>
<evidence type="ECO:0000256" key="6">
    <source>
        <dbReference type="SAM" id="Phobius"/>
    </source>
</evidence>
<dbReference type="OrthoDB" id="2351791at2759"/>
<sequence length="690" mass="75244">MTIREYHSHPDVICHCQFTDPVQNPRDATFVYKHTRRQCRYLHHDFLVLMLQRQLWFAAIITAEDQRPQRHKHLICQADSCTMSATSSSPKPTSHNTSQPDPKDTPSLTDTTQSDMFKQERSGADAEQNAALIKEAPHPKWRPSTTETLVMVTLAIISLMVSLDATVIVTALSTIVQSLNATSTQGFWIGTSYLLVVAVTMPFTASISDIVGRPQTLFTVLLSFTVGTILCATAHSIGIMLVGRCLQGVGGGGVIILSLVIFSDIVPLRFRPQYVGVLQGAWALGSVIGPIIGGAFASPTRWRWVFYLMLPFCGVGLIFVPLFVRLRRPEATLKEMLGRVDWIGGVLFISSATSFLIAISWGGTTYAWNHWRTLVPLLVGLAGLVATMIWERFGAKETAFLRHSLFHVWSAHAIYFGAFAQGLILYAQLYYIPFFFESAKLYSPIRTGVSLLPVLLTLVPASVIVGAAITRTAKFRWAITTGWVLATLGTGLSISWDRGTSTAVWAVEMIVLGFGHGLNLNALNTASQAACKPGDEGRAVGMYAFLRSFGMAIGVGVGGSVFQNVMKSKLAALGLPTDIALRAEAYLEVLKQMPADSPQRAAAVDAYVAGFHGVFGFLTGLAGLALLVGLFVKHFEINKELITEHKLVDESRLSWRRASQGTGTRSGLSTADHSRMPSPERGQEVVAEQV</sequence>
<feature type="region of interest" description="Disordered" evidence="5">
    <location>
        <begin position="84"/>
        <end position="111"/>
    </location>
</feature>
<feature type="compositionally biased region" description="Polar residues" evidence="5">
    <location>
        <begin position="658"/>
        <end position="671"/>
    </location>
</feature>
<dbReference type="GeneID" id="27340190"/>
<dbReference type="Pfam" id="PF07690">
    <property type="entry name" value="MFS_1"/>
    <property type="match status" value="1"/>
</dbReference>
<feature type="transmembrane region" description="Helical" evidence="6">
    <location>
        <begin position="451"/>
        <end position="470"/>
    </location>
</feature>
<feature type="transmembrane region" description="Helical" evidence="6">
    <location>
        <begin position="405"/>
        <end position="431"/>
    </location>
</feature>
<keyword evidence="4 6" id="KW-0472">Membrane</keyword>
<dbReference type="RefSeq" id="XP_016254419.1">
    <property type="nucleotide sequence ID" value="XM_016387491.1"/>
</dbReference>
<dbReference type="PANTHER" id="PTHR23501">
    <property type="entry name" value="MAJOR FACILITATOR SUPERFAMILY"/>
    <property type="match status" value="1"/>
</dbReference>
<name>A0A0D2CSP9_9EURO</name>
<protein>
    <recommendedName>
        <fullName evidence="7">Major facilitator superfamily (MFS) profile domain-containing protein</fullName>
    </recommendedName>
</protein>
<gene>
    <name evidence="8" type="ORF">PV07_00996</name>
</gene>
<feature type="transmembrane region" description="Helical" evidence="6">
    <location>
        <begin position="280"/>
        <end position="298"/>
    </location>
</feature>
<feature type="region of interest" description="Disordered" evidence="5">
    <location>
        <begin position="658"/>
        <end position="690"/>
    </location>
</feature>
<feature type="transmembrane region" description="Helical" evidence="6">
    <location>
        <begin position="217"/>
        <end position="242"/>
    </location>
</feature>